<evidence type="ECO:0000256" key="8">
    <source>
        <dbReference type="ARBA" id="ARBA00023136"/>
    </source>
</evidence>
<dbReference type="GO" id="GO:0071916">
    <property type="term" value="F:dipeptide transmembrane transporter activity"/>
    <property type="evidence" value="ECO:0007669"/>
    <property type="project" value="TreeGrafter"/>
</dbReference>
<dbReference type="Pfam" id="PF00528">
    <property type="entry name" value="BPD_transp_1"/>
    <property type="match status" value="1"/>
</dbReference>
<dbReference type="OrthoDB" id="9805884at2"/>
<accession>A0A1E5XII2</accession>
<feature type="transmembrane region" description="Helical" evidence="9">
    <location>
        <begin position="35"/>
        <end position="57"/>
    </location>
</feature>
<evidence type="ECO:0000256" key="3">
    <source>
        <dbReference type="ARBA" id="ARBA00022475"/>
    </source>
</evidence>
<dbReference type="AlphaFoldDB" id="A0A1E5XII2"/>
<evidence type="ECO:0000313" key="11">
    <source>
        <dbReference type="EMBL" id="OEO28406.1"/>
    </source>
</evidence>
<feature type="transmembrane region" description="Helical" evidence="9">
    <location>
        <begin position="145"/>
        <end position="171"/>
    </location>
</feature>
<feature type="transmembrane region" description="Helical" evidence="9">
    <location>
        <begin position="202"/>
        <end position="219"/>
    </location>
</feature>
<keyword evidence="12" id="KW-1185">Reference proteome</keyword>
<dbReference type="InterPro" id="IPR025966">
    <property type="entry name" value="OppC_N"/>
</dbReference>
<dbReference type="RefSeq" id="WP_069912277.1">
    <property type="nucleotide sequence ID" value="NZ_LAJE02000378.1"/>
</dbReference>
<evidence type="ECO:0000256" key="9">
    <source>
        <dbReference type="RuleBase" id="RU363032"/>
    </source>
</evidence>
<comment type="subcellular location">
    <subcellularLocation>
        <location evidence="1 9">Cell membrane</location>
        <topology evidence="1 9">Multi-pass membrane protein</topology>
    </subcellularLocation>
</comment>
<feature type="domain" description="ABC transmembrane type-1" evidence="10">
    <location>
        <begin position="96"/>
        <end position="285"/>
    </location>
</feature>
<keyword evidence="4 9" id="KW-0812">Transmembrane</keyword>
<keyword evidence="8 9" id="KW-0472">Membrane</keyword>
<feature type="transmembrane region" description="Helical" evidence="9">
    <location>
        <begin position="100"/>
        <end position="133"/>
    </location>
</feature>
<evidence type="ECO:0000256" key="6">
    <source>
        <dbReference type="ARBA" id="ARBA00022927"/>
    </source>
</evidence>
<dbReference type="InterPro" id="IPR000515">
    <property type="entry name" value="MetI-like"/>
</dbReference>
<keyword evidence="7 9" id="KW-1133">Transmembrane helix</keyword>
<keyword evidence="6" id="KW-0653">Protein transport</keyword>
<keyword evidence="2 9" id="KW-0813">Transport</keyword>
<comment type="caution">
    <text evidence="11">The sequence shown here is derived from an EMBL/GenBank/DDBJ whole genome shotgun (WGS) entry which is preliminary data.</text>
</comment>
<evidence type="ECO:0000256" key="7">
    <source>
        <dbReference type="ARBA" id="ARBA00022989"/>
    </source>
</evidence>
<name>A0A1E5XII2_9HYPH</name>
<dbReference type="Pfam" id="PF12911">
    <property type="entry name" value="OppC_N"/>
    <property type="match status" value="1"/>
</dbReference>
<protein>
    <submittedName>
        <fullName evidence="11">D-ala-D-ala transporter subunit</fullName>
    </submittedName>
</protein>
<dbReference type="Gene3D" id="1.10.3720.10">
    <property type="entry name" value="MetI-like"/>
    <property type="match status" value="1"/>
</dbReference>
<dbReference type="CDD" id="cd06261">
    <property type="entry name" value="TM_PBP2"/>
    <property type="match status" value="1"/>
</dbReference>
<reference evidence="11 12" key="1">
    <citation type="journal article" date="2015" name="Genome Announc.">
        <title>Genome Assemblies of Three Soil-Associated Devosia species: D. insulae, D. limi, and D. soli.</title>
        <authorList>
            <person name="Hassan Y.I."/>
            <person name="Lepp D."/>
            <person name="Zhou T."/>
        </authorList>
    </citation>
    <scope>NUCLEOTIDE SEQUENCE [LARGE SCALE GENOMIC DNA]</scope>
    <source>
        <strain evidence="11 12">DS-56</strain>
    </source>
</reference>
<dbReference type="SUPFAM" id="SSF161098">
    <property type="entry name" value="MetI-like"/>
    <property type="match status" value="1"/>
</dbReference>
<evidence type="ECO:0000259" key="10">
    <source>
        <dbReference type="PROSITE" id="PS50928"/>
    </source>
</evidence>
<dbReference type="PANTHER" id="PTHR43386:SF1">
    <property type="entry name" value="D,D-DIPEPTIDE TRANSPORT SYSTEM PERMEASE PROTEIN DDPC-RELATED"/>
    <property type="match status" value="1"/>
</dbReference>
<sequence length="300" mass="32408">MSVTPDLVVDPKRAVRAARWAEFKVFTRRFMRNPLGVVGLVIVVLLLFCAAFAPLLATHDPYLPSLTDRLAAPSATYWLGADELGRDIYSRILYGSQLTLLIVGLVIVTSAPIGLIIGAVSGTVGGWVDVVFMRITDVFLAIPKLLLALAFVAALGPGITNAALAITLTAWPPYARLARAEALIVRNSDYVNAVRLAGASEFRIIVFHVIPMCLSSVIVRMTFDMAGIILTAAGLGFIGLGAQPPLPEWGAMISTGRKFIFDQWWVATVPGIAIFTVSLGFNLLGDALRDLLDPHLRQRK</sequence>
<dbReference type="PROSITE" id="PS50928">
    <property type="entry name" value="ABC_TM1"/>
    <property type="match status" value="1"/>
</dbReference>
<comment type="similarity">
    <text evidence="9">Belongs to the binding-protein-dependent transport system permease family.</text>
</comment>
<evidence type="ECO:0000256" key="4">
    <source>
        <dbReference type="ARBA" id="ARBA00022692"/>
    </source>
</evidence>
<gene>
    <name evidence="11" type="ORF">VW23_000285</name>
</gene>
<keyword evidence="5" id="KW-0571">Peptide transport</keyword>
<dbReference type="PANTHER" id="PTHR43386">
    <property type="entry name" value="OLIGOPEPTIDE TRANSPORT SYSTEM PERMEASE PROTEIN APPC"/>
    <property type="match status" value="1"/>
</dbReference>
<keyword evidence="3" id="KW-1003">Cell membrane</keyword>
<proteinExistence type="inferred from homology"/>
<feature type="transmembrane region" description="Helical" evidence="9">
    <location>
        <begin position="264"/>
        <end position="284"/>
    </location>
</feature>
<dbReference type="GO" id="GO:0015031">
    <property type="term" value="P:protein transport"/>
    <property type="evidence" value="ECO:0007669"/>
    <property type="project" value="UniProtKB-KW"/>
</dbReference>
<dbReference type="EMBL" id="LAJE02000378">
    <property type="protein sequence ID" value="OEO28406.1"/>
    <property type="molecule type" value="Genomic_DNA"/>
</dbReference>
<dbReference type="GO" id="GO:0005886">
    <property type="term" value="C:plasma membrane"/>
    <property type="evidence" value="ECO:0007669"/>
    <property type="project" value="UniProtKB-SubCell"/>
</dbReference>
<dbReference type="InterPro" id="IPR035906">
    <property type="entry name" value="MetI-like_sf"/>
</dbReference>
<evidence type="ECO:0000256" key="5">
    <source>
        <dbReference type="ARBA" id="ARBA00022856"/>
    </source>
</evidence>
<evidence type="ECO:0000313" key="12">
    <source>
        <dbReference type="Proteomes" id="UP000095463"/>
    </source>
</evidence>
<evidence type="ECO:0000256" key="1">
    <source>
        <dbReference type="ARBA" id="ARBA00004651"/>
    </source>
</evidence>
<feature type="transmembrane region" description="Helical" evidence="9">
    <location>
        <begin position="226"/>
        <end position="244"/>
    </location>
</feature>
<evidence type="ECO:0000256" key="2">
    <source>
        <dbReference type="ARBA" id="ARBA00022448"/>
    </source>
</evidence>
<dbReference type="InterPro" id="IPR050366">
    <property type="entry name" value="BP-dependent_transpt_permease"/>
</dbReference>
<organism evidence="11 12">
    <name type="scientific">Devosia insulae DS-56</name>
    <dbReference type="NCBI Taxonomy" id="1116389"/>
    <lineage>
        <taxon>Bacteria</taxon>
        <taxon>Pseudomonadati</taxon>
        <taxon>Pseudomonadota</taxon>
        <taxon>Alphaproteobacteria</taxon>
        <taxon>Hyphomicrobiales</taxon>
        <taxon>Devosiaceae</taxon>
        <taxon>Devosia</taxon>
    </lineage>
</organism>
<dbReference type="Proteomes" id="UP000095463">
    <property type="component" value="Unassembled WGS sequence"/>
</dbReference>